<dbReference type="STRING" id="1168035.SAMN05444280_13731"/>
<accession>A0A1M6MZ30</accession>
<dbReference type="AlphaFoldDB" id="A0A1M6MZ30"/>
<name>A0A1M6MZ30_9BACT</name>
<dbReference type="Proteomes" id="UP000184050">
    <property type="component" value="Unassembled WGS sequence"/>
</dbReference>
<sequence>MAHNEIFIDVEVSFQLGGKTFRYVKNTSCCTFTLQMPDAKILILKKNTDLATPEKRSATSWGYGCFSELLSKTHVYNNY</sequence>
<gene>
    <name evidence="1" type="ORF">SAMN05444280_13731</name>
</gene>
<proteinExistence type="predicted"/>
<protein>
    <submittedName>
        <fullName evidence="1">Uncharacterized protein</fullName>
    </submittedName>
</protein>
<dbReference type="EMBL" id="FQZE01000037">
    <property type="protein sequence ID" value="SHJ88664.1"/>
    <property type="molecule type" value="Genomic_DNA"/>
</dbReference>
<reference evidence="1 2" key="1">
    <citation type="submission" date="2016-11" db="EMBL/GenBank/DDBJ databases">
        <authorList>
            <person name="Jaros S."/>
            <person name="Januszkiewicz K."/>
            <person name="Wedrychowicz H."/>
        </authorList>
    </citation>
    <scope>NUCLEOTIDE SEQUENCE [LARGE SCALE GENOMIC DNA]</scope>
    <source>
        <strain evidence="1 2">DSM 27063</strain>
    </source>
</reference>
<evidence type="ECO:0000313" key="2">
    <source>
        <dbReference type="Proteomes" id="UP000184050"/>
    </source>
</evidence>
<organism evidence="1 2">
    <name type="scientific">Tangfeifania diversioriginum</name>
    <dbReference type="NCBI Taxonomy" id="1168035"/>
    <lineage>
        <taxon>Bacteria</taxon>
        <taxon>Pseudomonadati</taxon>
        <taxon>Bacteroidota</taxon>
        <taxon>Bacteroidia</taxon>
        <taxon>Marinilabiliales</taxon>
        <taxon>Prolixibacteraceae</taxon>
        <taxon>Tangfeifania</taxon>
    </lineage>
</organism>
<evidence type="ECO:0000313" key="1">
    <source>
        <dbReference type="EMBL" id="SHJ88664.1"/>
    </source>
</evidence>
<keyword evidence="2" id="KW-1185">Reference proteome</keyword>